<evidence type="ECO:0000256" key="1">
    <source>
        <dbReference type="ARBA" id="ARBA00023015"/>
    </source>
</evidence>
<evidence type="ECO:0000256" key="2">
    <source>
        <dbReference type="ARBA" id="ARBA00023125"/>
    </source>
</evidence>
<dbReference type="Gene3D" id="1.20.120.530">
    <property type="entry name" value="GntR ligand-binding domain-like"/>
    <property type="match status" value="1"/>
</dbReference>
<dbReference type="Proteomes" id="UP001419910">
    <property type="component" value="Unassembled WGS sequence"/>
</dbReference>
<evidence type="ECO:0000313" key="5">
    <source>
        <dbReference type="Proteomes" id="UP001419910"/>
    </source>
</evidence>
<name>A0ABU9Y3X9_9SPHN</name>
<dbReference type="InterPro" id="IPR008920">
    <property type="entry name" value="TF_FadR/GntR_C"/>
</dbReference>
<sequence>MVHEHEVIAPALRTRDPAKARVAMRAHLAAVLDYLLFATEEAAIEEARDAVEITRRRFAAGRMV</sequence>
<keyword evidence="2" id="KW-0238">DNA-binding</keyword>
<keyword evidence="1" id="KW-0805">Transcription regulation</keyword>
<dbReference type="RefSeq" id="WP_343889282.1">
    <property type="nucleotide sequence ID" value="NZ_BAAAEH010000020.1"/>
</dbReference>
<comment type="caution">
    <text evidence="4">The sequence shown here is derived from an EMBL/GenBank/DDBJ whole genome shotgun (WGS) entry which is preliminary data.</text>
</comment>
<evidence type="ECO:0000256" key="3">
    <source>
        <dbReference type="ARBA" id="ARBA00023163"/>
    </source>
</evidence>
<protein>
    <submittedName>
        <fullName evidence="4">FCD domain-containing protein</fullName>
    </submittedName>
</protein>
<keyword evidence="5" id="KW-1185">Reference proteome</keyword>
<keyword evidence="3" id="KW-0804">Transcription</keyword>
<organism evidence="4 5">
    <name type="scientific">Sphingomonas oligophenolica</name>
    <dbReference type="NCBI Taxonomy" id="301154"/>
    <lineage>
        <taxon>Bacteria</taxon>
        <taxon>Pseudomonadati</taxon>
        <taxon>Pseudomonadota</taxon>
        <taxon>Alphaproteobacteria</taxon>
        <taxon>Sphingomonadales</taxon>
        <taxon>Sphingomonadaceae</taxon>
        <taxon>Sphingomonas</taxon>
    </lineage>
</organism>
<evidence type="ECO:0000313" key="4">
    <source>
        <dbReference type="EMBL" id="MEN2790498.1"/>
    </source>
</evidence>
<proteinExistence type="predicted"/>
<accession>A0ABU9Y3X9</accession>
<dbReference type="EMBL" id="JBDIME010000009">
    <property type="protein sequence ID" value="MEN2790498.1"/>
    <property type="molecule type" value="Genomic_DNA"/>
</dbReference>
<reference evidence="4 5" key="1">
    <citation type="submission" date="2024-05" db="EMBL/GenBank/DDBJ databases">
        <authorList>
            <person name="Liu Q."/>
            <person name="Xin Y.-H."/>
        </authorList>
    </citation>
    <scope>NUCLEOTIDE SEQUENCE [LARGE SCALE GENOMIC DNA]</scope>
    <source>
        <strain evidence="4 5">CGMCC 1.10181</strain>
    </source>
</reference>
<gene>
    <name evidence="4" type="ORF">ABC974_12735</name>
</gene>
<dbReference type="SUPFAM" id="SSF48008">
    <property type="entry name" value="GntR ligand-binding domain-like"/>
    <property type="match status" value="1"/>
</dbReference>